<proteinExistence type="inferred from homology"/>
<dbReference type="RefSeq" id="WP_408326277.1">
    <property type="nucleotide sequence ID" value="NZ_JAQQFH010000002.1"/>
</dbReference>
<feature type="transmembrane region" description="Helical" evidence="8">
    <location>
        <begin position="255"/>
        <end position="276"/>
    </location>
</feature>
<comment type="similarity">
    <text evidence="2">Belongs to the binding-protein-dependent transport system permease family. CysTW subfamily.</text>
</comment>
<keyword evidence="3 8" id="KW-0813">Transport</keyword>
<keyword evidence="11" id="KW-1185">Reference proteome</keyword>
<dbReference type="InterPro" id="IPR000515">
    <property type="entry name" value="MetI-like"/>
</dbReference>
<reference evidence="10 11" key="1">
    <citation type="journal article" date="2024" name="Chem. Sci.">
        <title>Discovery of megapolipeptins by genome mining of a Burkholderiales bacteria collection.</title>
        <authorList>
            <person name="Paulo B.S."/>
            <person name="Recchia M.J.J."/>
            <person name="Lee S."/>
            <person name="Fergusson C.H."/>
            <person name="Romanowski S.B."/>
            <person name="Hernandez A."/>
            <person name="Krull N."/>
            <person name="Liu D.Y."/>
            <person name="Cavanagh H."/>
            <person name="Bos A."/>
            <person name="Gray C.A."/>
            <person name="Murphy B.T."/>
            <person name="Linington R.G."/>
            <person name="Eustaquio A.S."/>
        </authorList>
    </citation>
    <scope>NUCLEOTIDE SEQUENCE [LARGE SCALE GENOMIC DNA]</scope>
    <source>
        <strain evidence="10 11">RL16-012-BIC-B</strain>
    </source>
</reference>
<name>A0ABW8ZKP3_9BURK</name>
<dbReference type="Gene3D" id="1.10.3720.10">
    <property type="entry name" value="MetI-like"/>
    <property type="match status" value="1"/>
</dbReference>
<feature type="domain" description="ABC transmembrane type-1" evidence="9">
    <location>
        <begin position="70"/>
        <end position="276"/>
    </location>
</feature>
<feature type="transmembrane region" description="Helical" evidence="8">
    <location>
        <begin position="66"/>
        <end position="93"/>
    </location>
</feature>
<dbReference type="InterPro" id="IPR035906">
    <property type="entry name" value="MetI-like_sf"/>
</dbReference>
<dbReference type="PANTHER" id="PTHR42929">
    <property type="entry name" value="INNER MEMBRANE ABC TRANSPORTER PERMEASE PROTEIN YDCU-RELATED-RELATED"/>
    <property type="match status" value="1"/>
</dbReference>
<feature type="transmembrane region" description="Helical" evidence="8">
    <location>
        <begin position="211"/>
        <end position="235"/>
    </location>
</feature>
<dbReference type="Pfam" id="PF00528">
    <property type="entry name" value="BPD_transp_1"/>
    <property type="match status" value="1"/>
</dbReference>
<dbReference type="Proteomes" id="UP001629249">
    <property type="component" value="Unassembled WGS sequence"/>
</dbReference>
<evidence type="ECO:0000256" key="8">
    <source>
        <dbReference type="RuleBase" id="RU363032"/>
    </source>
</evidence>
<evidence type="ECO:0000313" key="11">
    <source>
        <dbReference type="Proteomes" id="UP001629249"/>
    </source>
</evidence>
<organism evidence="10 11">
    <name type="scientific">Paraburkholderia agricolaris</name>
    <dbReference type="NCBI Taxonomy" id="2152888"/>
    <lineage>
        <taxon>Bacteria</taxon>
        <taxon>Pseudomonadati</taxon>
        <taxon>Pseudomonadota</taxon>
        <taxon>Betaproteobacteria</taxon>
        <taxon>Burkholderiales</taxon>
        <taxon>Burkholderiaceae</taxon>
        <taxon>Paraburkholderia</taxon>
    </lineage>
</organism>
<protein>
    <submittedName>
        <fullName evidence="10">ABC transporter permease</fullName>
    </submittedName>
</protein>
<dbReference type="PROSITE" id="PS50928">
    <property type="entry name" value="ABC_TM1"/>
    <property type="match status" value="1"/>
</dbReference>
<sequence length="299" mass="32124">MRKPRNAVTPWLLSSPAWLLYLLLLAVPLAATLLLSLRTFDATRGTWSGSGSGLTNYLVILGDTYFHTIFARTFALAAMVALLCVLIGTPEAYILSRMRAPWRGLFLIAVLGPFLISVVVRTLGWSVLFGANGPVSLGLQTLGWVNEPVSLLYTMAGMVIALVHVLVPFVVIAVWVALQGCDPDVEHAGTSLGAGQWTVVRRLVLPQIVPGIVSGSAVVFSLAATAFATPAIIGGRRLTVVATAVYDQFFGTLDWPTGAALAVLLLAANLLILTTYQRLVERQRRAPRPVQPVLKEARS</sequence>
<evidence type="ECO:0000313" key="10">
    <source>
        <dbReference type="EMBL" id="MFL9883205.1"/>
    </source>
</evidence>
<keyword evidence="7 8" id="KW-0472">Membrane</keyword>
<evidence type="ECO:0000256" key="6">
    <source>
        <dbReference type="ARBA" id="ARBA00022989"/>
    </source>
</evidence>
<evidence type="ECO:0000256" key="2">
    <source>
        <dbReference type="ARBA" id="ARBA00007069"/>
    </source>
</evidence>
<keyword evidence="5 8" id="KW-0812">Transmembrane</keyword>
<dbReference type="PANTHER" id="PTHR42929:SF5">
    <property type="entry name" value="ABC TRANSPORTER PERMEASE PROTEIN"/>
    <property type="match status" value="1"/>
</dbReference>
<dbReference type="SUPFAM" id="SSF161098">
    <property type="entry name" value="MetI-like"/>
    <property type="match status" value="1"/>
</dbReference>
<evidence type="ECO:0000259" key="9">
    <source>
        <dbReference type="PROSITE" id="PS50928"/>
    </source>
</evidence>
<feature type="transmembrane region" description="Helical" evidence="8">
    <location>
        <begin position="105"/>
        <end position="131"/>
    </location>
</feature>
<dbReference type="EMBL" id="JAQQFN010000005">
    <property type="protein sequence ID" value="MFL9883205.1"/>
    <property type="molecule type" value="Genomic_DNA"/>
</dbReference>
<gene>
    <name evidence="10" type="ORF">PQR66_09225</name>
</gene>
<evidence type="ECO:0000256" key="4">
    <source>
        <dbReference type="ARBA" id="ARBA00022475"/>
    </source>
</evidence>
<evidence type="ECO:0000256" key="3">
    <source>
        <dbReference type="ARBA" id="ARBA00022448"/>
    </source>
</evidence>
<dbReference type="CDD" id="cd06261">
    <property type="entry name" value="TM_PBP2"/>
    <property type="match status" value="1"/>
</dbReference>
<evidence type="ECO:0000256" key="5">
    <source>
        <dbReference type="ARBA" id="ARBA00022692"/>
    </source>
</evidence>
<comment type="caution">
    <text evidence="10">The sequence shown here is derived from an EMBL/GenBank/DDBJ whole genome shotgun (WGS) entry which is preliminary data.</text>
</comment>
<keyword evidence="4" id="KW-1003">Cell membrane</keyword>
<evidence type="ECO:0000256" key="7">
    <source>
        <dbReference type="ARBA" id="ARBA00023136"/>
    </source>
</evidence>
<comment type="subcellular location">
    <subcellularLocation>
        <location evidence="1 8">Cell membrane</location>
        <topology evidence="1 8">Multi-pass membrane protein</topology>
    </subcellularLocation>
</comment>
<feature type="transmembrane region" description="Helical" evidence="8">
    <location>
        <begin position="151"/>
        <end position="178"/>
    </location>
</feature>
<evidence type="ECO:0000256" key="1">
    <source>
        <dbReference type="ARBA" id="ARBA00004651"/>
    </source>
</evidence>
<accession>A0ABW8ZKP3</accession>
<keyword evidence="6 8" id="KW-1133">Transmembrane helix</keyword>